<proteinExistence type="predicted"/>
<dbReference type="EMBL" id="AOME01000026">
    <property type="protein sequence ID" value="EMA54681.1"/>
    <property type="molecule type" value="Genomic_DNA"/>
</dbReference>
<gene>
    <name evidence="1" type="ORF">C450_05285</name>
</gene>
<dbReference type="AlphaFoldDB" id="M0N9Y2"/>
<dbReference type="OrthoDB" id="212383at2157"/>
<dbReference type="PATRIC" id="fig|1227456.3.peg.1074"/>
<sequence>MTATESDSRQQRVQDALAALLSADEHDNSYRYFRAADVVEVDSELSPAMVGSYLPRIEAESPLSSGLIVERYTERRCGASLWIVTRENA</sequence>
<keyword evidence="2" id="KW-1185">Reference proteome</keyword>
<organism evidence="1 2">
    <name type="scientific">Halococcus salifodinae DSM 8989</name>
    <dbReference type="NCBI Taxonomy" id="1227456"/>
    <lineage>
        <taxon>Archaea</taxon>
        <taxon>Methanobacteriati</taxon>
        <taxon>Methanobacteriota</taxon>
        <taxon>Stenosarchaea group</taxon>
        <taxon>Halobacteria</taxon>
        <taxon>Halobacteriales</taxon>
        <taxon>Halococcaceae</taxon>
        <taxon>Halococcus</taxon>
    </lineage>
</organism>
<reference evidence="1 2" key="1">
    <citation type="journal article" date="2014" name="PLoS Genet.">
        <title>Phylogenetically driven sequencing of extremely halophilic archaea reveals strategies for static and dynamic osmo-response.</title>
        <authorList>
            <person name="Becker E.A."/>
            <person name="Seitzer P.M."/>
            <person name="Tritt A."/>
            <person name="Larsen D."/>
            <person name="Krusor M."/>
            <person name="Yao A.I."/>
            <person name="Wu D."/>
            <person name="Madern D."/>
            <person name="Eisen J.A."/>
            <person name="Darling A.E."/>
            <person name="Facciotti M.T."/>
        </authorList>
    </citation>
    <scope>NUCLEOTIDE SEQUENCE [LARGE SCALE GENOMIC DNA]</scope>
    <source>
        <strain evidence="1 2">DSM 8989</strain>
    </source>
</reference>
<evidence type="ECO:0000313" key="1">
    <source>
        <dbReference type="EMBL" id="EMA54681.1"/>
    </source>
</evidence>
<protein>
    <submittedName>
        <fullName evidence="1">Uncharacterized protein</fullName>
    </submittedName>
</protein>
<comment type="caution">
    <text evidence="1">The sequence shown here is derived from an EMBL/GenBank/DDBJ whole genome shotgun (WGS) entry which is preliminary data.</text>
</comment>
<dbReference type="Proteomes" id="UP000011625">
    <property type="component" value="Unassembled WGS sequence"/>
</dbReference>
<dbReference type="RefSeq" id="WP_005040945.1">
    <property type="nucleotide sequence ID" value="NZ_AOME01000026.1"/>
</dbReference>
<accession>M0N9Y2</accession>
<evidence type="ECO:0000313" key="2">
    <source>
        <dbReference type="Proteomes" id="UP000011625"/>
    </source>
</evidence>
<name>M0N9Y2_9EURY</name>